<evidence type="ECO:0000256" key="5">
    <source>
        <dbReference type="ARBA" id="ARBA00023136"/>
    </source>
</evidence>
<dbReference type="Pfam" id="PF12704">
    <property type="entry name" value="MacB_PCD"/>
    <property type="match status" value="2"/>
</dbReference>
<keyword evidence="4 6" id="KW-1133">Transmembrane helix</keyword>
<dbReference type="InterPro" id="IPR050250">
    <property type="entry name" value="Macrolide_Exporter_MacB"/>
</dbReference>
<dbReference type="RefSeq" id="WP_144264188.1">
    <property type="nucleotide sequence ID" value="NZ_AP017422.1"/>
</dbReference>
<name>A0A173MCG1_9BACT</name>
<feature type="transmembrane region" description="Helical" evidence="6">
    <location>
        <begin position="21"/>
        <end position="43"/>
    </location>
</feature>
<protein>
    <submittedName>
        <fullName evidence="9">Putative ABC transport system permease protein</fullName>
    </submittedName>
</protein>
<organism evidence="9 10">
    <name type="scientific">Filimonas lacunae</name>
    <dbReference type="NCBI Taxonomy" id="477680"/>
    <lineage>
        <taxon>Bacteria</taxon>
        <taxon>Pseudomonadati</taxon>
        <taxon>Bacteroidota</taxon>
        <taxon>Chitinophagia</taxon>
        <taxon>Chitinophagales</taxon>
        <taxon>Chitinophagaceae</taxon>
        <taxon>Filimonas</taxon>
    </lineage>
</organism>
<proteinExistence type="predicted"/>
<feature type="domain" description="MacB-like periplasmic core" evidence="8">
    <location>
        <begin position="427"/>
        <end position="602"/>
    </location>
</feature>
<dbReference type="GO" id="GO:0022857">
    <property type="term" value="F:transmembrane transporter activity"/>
    <property type="evidence" value="ECO:0007669"/>
    <property type="project" value="TreeGrafter"/>
</dbReference>
<keyword evidence="10" id="KW-1185">Reference proteome</keyword>
<feature type="domain" description="MacB-like periplasmic core" evidence="8">
    <location>
        <begin position="20"/>
        <end position="238"/>
    </location>
</feature>
<feature type="domain" description="ABC3 transporter permease C-terminal" evidence="7">
    <location>
        <begin position="283"/>
        <end position="397"/>
    </location>
</feature>
<feature type="transmembrane region" description="Helical" evidence="6">
    <location>
        <begin position="416"/>
        <end position="440"/>
    </location>
</feature>
<evidence type="ECO:0000313" key="10">
    <source>
        <dbReference type="Proteomes" id="UP000186917"/>
    </source>
</evidence>
<evidence type="ECO:0000259" key="8">
    <source>
        <dbReference type="Pfam" id="PF12704"/>
    </source>
</evidence>
<dbReference type="PANTHER" id="PTHR30572">
    <property type="entry name" value="MEMBRANE COMPONENT OF TRANSPORTER-RELATED"/>
    <property type="match status" value="1"/>
</dbReference>
<keyword evidence="3 6" id="KW-0812">Transmembrane</keyword>
<dbReference type="PANTHER" id="PTHR30572:SF18">
    <property type="entry name" value="ABC-TYPE MACROLIDE FAMILY EXPORT SYSTEM PERMEASE COMPONENT 2"/>
    <property type="match status" value="1"/>
</dbReference>
<evidence type="ECO:0000313" key="9">
    <source>
        <dbReference type="EMBL" id="SIT34151.1"/>
    </source>
</evidence>
<feature type="transmembrane region" description="Helical" evidence="6">
    <location>
        <begin position="756"/>
        <end position="777"/>
    </location>
</feature>
<feature type="transmembrane region" description="Helical" evidence="6">
    <location>
        <begin position="280"/>
        <end position="299"/>
    </location>
</feature>
<dbReference type="KEGG" id="fln:FLA_1155"/>
<sequence>MQSIYFKTAWRNLWKKKFYTGINLLGLSIASAAFLLLICYVTFERSYENFHQQANNIYRVTLNLYKGSEFVVTDCETHPPLAAALKNQMPEVRDVVRIQNLGTSELKGTDKPLLSSKAFAADPSVFSIFSYHLLKGNPLTALAAPNQVVITESMAKKLYGNANVIGKSLLLNGTPTAITGVLENVPANTHLRFDLLLSFPTLVEKGFDLNSWDGNNNYTYLLMQPNTNLAQFNSKLKAFSLNQKQIHDRIFTAEPITDIHLYSHKTFEPDVNGNAKTVNYLFLIAILILVIGSANYINLTTARSGEKQKESGIRRILGSTRTGLAGLFFTESFIINLLAIAGALILVKLATPLYASIAGYDTAHTLFRSHAFWIALILLFVLNNVLSGLYPAFVLSKVKAVVVTQRSFTSALQGNLLRKTLVVAQFAIAIIVFTSSVIIYQQLYFVKHQQLGMNINQVLTIKGPDLTGNDSLNDLRTQVFKNELAKIPGVAAVSMTNSLPGLPLSSLSTQTGVRRWEETRSPGYNYYLYSFDADFIPLLDMQMAAGENFVKGLDNKGKVIINETACSRLGFASAASAIGRKIRANGQEKTVAGVVKDYHQQSLKEAHLPMIHWFSNGNPGFFALKLQSADMPKILAHVQQAWASSFADHVFDYAFLDDTFNQQYKEDVQFGKMINLFAALTLLITCLGLLGLTTFNTARRTREIGVRKVLGASAQSIVTLLSKDFLQLILIAIVIAIPASWLAMNKWLQNFTYKIHISWWVFAFTGILTIALALLTISLQSIKAAMANPAKSLKTE</sequence>
<feature type="transmembrane region" description="Helical" evidence="6">
    <location>
        <begin position="370"/>
        <end position="395"/>
    </location>
</feature>
<evidence type="ECO:0000256" key="2">
    <source>
        <dbReference type="ARBA" id="ARBA00022475"/>
    </source>
</evidence>
<evidence type="ECO:0000256" key="1">
    <source>
        <dbReference type="ARBA" id="ARBA00004651"/>
    </source>
</evidence>
<feature type="transmembrane region" description="Helical" evidence="6">
    <location>
        <begin position="725"/>
        <end position="744"/>
    </location>
</feature>
<evidence type="ECO:0000259" key="7">
    <source>
        <dbReference type="Pfam" id="PF02687"/>
    </source>
</evidence>
<feature type="transmembrane region" description="Helical" evidence="6">
    <location>
        <begin position="673"/>
        <end position="692"/>
    </location>
</feature>
<dbReference type="Proteomes" id="UP000186917">
    <property type="component" value="Unassembled WGS sequence"/>
</dbReference>
<feature type="transmembrane region" description="Helical" evidence="6">
    <location>
        <begin position="324"/>
        <end position="350"/>
    </location>
</feature>
<keyword evidence="2" id="KW-1003">Cell membrane</keyword>
<dbReference type="InterPro" id="IPR025857">
    <property type="entry name" value="MacB_PCD"/>
</dbReference>
<dbReference type="EMBL" id="FTOR01000015">
    <property type="protein sequence ID" value="SIT34151.1"/>
    <property type="molecule type" value="Genomic_DNA"/>
</dbReference>
<dbReference type="STRING" id="477680.SAMN05421788_11512"/>
<evidence type="ECO:0000256" key="3">
    <source>
        <dbReference type="ARBA" id="ARBA00022692"/>
    </source>
</evidence>
<dbReference type="Pfam" id="PF02687">
    <property type="entry name" value="FtsX"/>
    <property type="match status" value="2"/>
</dbReference>
<gene>
    <name evidence="9" type="ORF">SAMN05421788_11512</name>
</gene>
<comment type="subcellular location">
    <subcellularLocation>
        <location evidence="1">Cell membrane</location>
        <topology evidence="1">Multi-pass membrane protein</topology>
    </subcellularLocation>
</comment>
<evidence type="ECO:0000256" key="6">
    <source>
        <dbReference type="SAM" id="Phobius"/>
    </source>
</evidence>
<accession>A0A173MCG1</accession>
<evidence type="ECO:0000256" key="4">
    <source>
        <dbReference type="ARBA" id="ARBA00022989"/>
    </source>
</evidence>
<keyword evidence="5 6" id="KW-0472">Membrane</keyword>
<reference evidence="10" key="1">
    <citation type="submission" date="2017-01" db="EMBL/GenBank/DDBJ databases">
        <authorList>
            <person name="Varghese N."/>
            <person name="Submissions S."/>
        </authorList>
    </citation>
    <scope>NUCLEOTIDE SEQUENCE [LARGE SCALE GENOMIC DNA]</scope>
    <source>
        <strain evidence="10">DSM 21054</strain>
    </source>
</reference>
<dbReference type="GO" id="GO:0005886">
    <property type="term" value="C:plasma membrane"/>
    <property type="evidence" value="ECO:0007669"/>
    <property type="project" value="UniProtKB-SubCell"/>
</dbReference>
<feature type="domain" description="ABC3 transporter permease C-terminal" evidence="7">
    <location>
        <begin position="676"/>
        <end position="789"/>
    </location>
</feature>
<dbReference type="OrthoDB" id="5933722at2"/>
<dbReference type="InterPro" id="IPR003838">
    <property type="entry name" value="ABC3_permease_C"/>
</dbReference>
<dbReference type="AlphaFoldDB" id="A0A173MCG1"/>